<feature type="region of interest" description="Disordered" evidence="1">
    <location>
        <begin position="1"/>
        <end position="89"/>
    </location>
</feature>
<dbReference type="AlphaFoldDB" id="A0A061QVR5"/>
<feature type="non-terminal residue" evidence="2">
    <location>
        <position position="1"/>
    </location>
</feature>
<evidence type="ECO:0000313" key="2">
    <source>
        <dbReference type="EMBL" id="JAC62540.1"/>
    </source>
</evidence>
<accession>A0A061QVR5</accession>
<gene>
    <name evidence="2" type="ORF">TSPGSL018_23099</name>
</gene>
<feature type="non-terminal residue" evidence="2">
    <location>
        <position position="89"/>
    </location>
</feature>
<name>A0A061QVR5_9CHLO</name>
<evidence type="ECO:0000256" key="1">
    <source>
        <dbReference type="SAM" id="MobiDB-lite"/>
    </source>
</evidence>
<protein>
    <submittedName>
        <fullName evidence="2">Uncharacterized protein</fullName>
    </submittedName>
</protein>
<proteinExistence type="predicted"/>
<feature type="compositionally biased region" description="Pro residues" evidence="1">
    <location>
        <begin position="50"/>
        <end position="59"/>
    </location>
</feature>
<organism evidence="2">
    <name type="scientific">Tetraselmis sp. GSL018</name>
    <dbReference type="NCBI Taxonomy" id="582737"/>
    <lineage>
        <taxon>Eukaryota</taxon>
        <taxon>Viridiplantae</taxon>
        <taxon>Chlorophyta</taxon>
        <taxon>core chlorophytes</taxon>
        <taxon>Chlorodendrophyceae</taxon>
        <taxon>Chlorodendrales</taxon>
        <taxon>Chlorodendraceae</taxon>
        <taxon>Tetraselmis</taxon>
    </lineage>
</organism>
<reference evidence="2" key="1">
    <citation type="submission" date="2014-05" db="EMBL/GenBank/DDBJ databases">
        <title>The transcriptome of the halophilic microalga Tetraselmis sp. GSL018 isolated from the Great Salt Lake, Utah.</title>
        <authorList>
            <person name="Jinkerson R.E."/>
            <person name="D'Adamo S."/>
            <person name="Posewitz M.C."/>
        </authorList>
    </citation>
    <scope>NUCLEOTIDE SEQUENCE</scope>
    <source>
        <strain evidence="2">GSL018</strain>
    </source>
</reference>
<sequence length="89" mass="8961">RQEAEPLPAPERSLGPPLPRSVSGPLPGALAGRGPGDSSSSAAAFGPCGPGNPLPPSPGLCPEAFPLRTHRPRPFPSSKETGLPPLLSP</sequence>
<dbReference type="EMBL" id="GBEZ01024453">
    <property type="protein sequence ID" value="JAC62540.1"/>
    <property type="molecule type" value="Transcribed_RNA"/>
</dbReference>